<reference evidence="10" key="1">
    <citation type="submission" date="2020-06" db="EMBL/GenBank/DDBJ databases">
        <authorList>
            <consortium name="Wellcome Sanger Institute Data Sharing"/>
        </authorList>
    </citation>
    <scope>NUCLEOTIDE SEQUENCE [LARGE SCALE GENOMIC DNA]</scope>
</reference>
<keyword evidence="7" id="KW-0472">Membrane</keyword>
<dbReference type="Pfam" id="PF13855">
    <property type="entry name" value="LRR_8"/>
    <property type="match status" value="3"/>
</dbReference>
<keyword evidence="4 9" id="KW-0732">Signal</keyword>
<evidence type="ECO:0000256" key="8">
    <source>
        <dbReference type="ARBA" id="ARBA00023180"/>
    </source>
</evidence>
<evidence type="ECO:0000256" key="2">
    <source>
        <dbReference type="ARBA" id="ARBA00022614"/>
    </source>
</evidence>
<evidence type="ECO:0000256" key="1">
    <source>
        <dbReference type="ARBA" id="ARBA00004167"/>
    </source>
</evidence>
<keyword evidence="11" id="KW-1185">Reference proteome</keyword>
<keyword evidence="8" id="KW-0325">Glycoprotein</keyword>
<dbReference type="PANTHER" id="PTHR24365">
    <property type="entry name" value="TOLL-LIKE RECEPTOR"/>
    <property type="match status" value="1"/>
</dbReference>
<evidence type="ECO:0000256" key="6">
    <source>
        <dbReference type="ARBA" id="ARBA00022989"/>
    </source>
</evidence>
<dbReference type="SUPFAM" id="SSF52058">
    <property type="entry name" value="L domain-like"/>
    <property type="match status" value="2"/>
</dbReference>
<dbReference type="InterPro" id="IPR003591">
    <property type="entry name" value="Leu-rich_rpt_typical-subtyp"/>
</dbReference>
<evidence type="ECO:0000313" key="10">
    <source>
        <dbReference type="Ensembl" id="ENSGWIP00000026786.1"/>
    </source>
</evidence>
<dbReference type="InterPro" id="IPR032675">
    <property type="entry name" value="LRR_dom_sf"/>
</dbReference>
<dbReference type="OrthoDB" id="6160824at2759"/>
<accession>A0A8C5EW33</accession>
<evidence type="ECO:0000256" key="7">
    <source>
        <dbReference type="ARBA" id="ARBA00023136"/>
    </source>
</evidence>
<keyword evidence="3" id="KW-0812">Transmembrane</keyword>
<keyword evidence="5" id="KW-0677">Repeat</keyword>
<dbReference type="GO" id="GO:0006954">
    <property type="term" value="P:inflammatory response"/>
    <property type="evidence" value="ECO:0007669"/>
    <property type="project" value="TreeGrafter"/>
</dbReference>
<feature type="signal peptide" evidence="9">
    <location>
        <begin position="1"/>
        <end position="20"/>
    </location>
</feature>
<organism evidence="10 11">
    <name type="scientific">Gouania willdenowi</name>
    <name type="common">Blunt-snouted clingfish</name>
    <name type="synonym">Lepadogaster willdenowi</name>
    <dbReference type="NCBI Taxonomy" id="441366"/>
    <lineage>
        <taxon>Eukaryota</taxon>
        <taxon>Metazoa</taxon>
        <taxon>Chordata</taxon>
        <taxon>Craniata</taxon>
        <taxon>Vertebrata</taxon>
        <taxon>Euteleostomi</taxon>
        <taxon>Actinopterygii</taxon>
        <taxon>Neopterygii</taxon>
        <taxon>Teleostei</taxon>
        <taxon>Neoteleostei</taxon>
        <taxon>Acanthomorphata</taxon>
        <taxon>Ovalentaria</taxon>
        <taxon>Blenniimorphae</taxon>
        <taxon>Blenniiformes</taxon>
        <taxon>Gobiesocoidei</taxon>
        <taxon>Gobiesocidae</taxon>
        <taxon>Gobiesocinae</taxon>
        <taxon>Gouania</taxon>
    </lineage>
</organism>
<evidence type="ECO:0000256" key="3">
    <source>
        <dbReference type="ARBA" id="ARBA00022692"/>
    </source>
</evidence>
<dbReference type="Gene3D" id="3.80.10.10">
    <property type="entry name" value="Ribonuclease Inhibitor"/>
    <property type="match status" value="3"/>
</dbReference>
<dbReference type="SMART" id="SM00369">
    <property type="entry name" value="LRR_TYP"/>
    <property type="match status" value="11"/>
</dbReference>
<evidence type="ECO:0000256" key="9">
    <source>
        <dbReference type="SAM" id="SignalP"/>
    </source>
</evidence>
<dbReference type="Pfam" id="PF00560">
    <property type="entry name" value="LRR_1"/>
    <property type="match status" value="1"/>
</dbReference>
<evidence type="ECO:0000313" key="11">
    <source>
        <dbReference type="Proteomes" id="UP000694680"/>
    </source>
</evidence>
<gene>
    <name evidence="10" type="primary">LOC114458123</name>
</gene>
<dbReference type="GO" id="GO:0002224">
    <property type="term" value="P:toll-like receptor signaling pathway"/>
    <property type="evidence" value="ECO:0007669"/>
    <property type="project" value="TreeGrafter"/>
</dbReference>
<reference evidence="10" key="2">
    <citation type="submission" date="2025-08" db="UniProtKB">
        <authorList>
            <consortium name="Ensembl"/>
        </authorList>
    </citation>
    <scope>IDENTIFICATION</scope>
</reference>
<keyword evidence="2" id="KW-0433">Leucine-rich repeat</keyword>
<feature type="chain" id="PRO_5034878106" evidence="9">
    <location>
        <begin position="21"/>
        <end position="640"/>
    </location>
</feature>
<protein>
    <submittedName>
        <fullName evidence="10">Toll-like receptor 5</fullName>
    </submittedName>
</protein>
<dbReference type="AlphaFoldDB" id="A0A8C5EW33"/>
<dbReference type="RefSeq" id="XP_028296191.1">
    <property type="nucleotide sequence ID" value="XM_028440390.1"/>
</dbReference>
<dbReference type="Ensembl" id="ENSGWIT00000029260.1">
    <property type="protein sequence ID" value="ENSGWIP00000026786.1"/>
    <property type="gene ID" value="ENSGWIG00000014049.1"/>
</dbReference>
<evidence type="ECO:0000256" key="4">
    <source>
        <dbReference type="ARBA" id="ARBA00022729"/>
    </source>
</evidence>
<name>A0A8C5EW33_GOUWI</name>
<sequence length="640" mass="71391">MRIQDLQLLVFCVFLQVPACFPSCIIMGSVANCAARRLRSVPPLPPHITHLYLEMNHISELGPASLSGLHQLQELDVGKQTMPLAIRNKTFRGLGKLRRLVLGFNRGLHLEPLAFEGLSALQDLRLDYCSLNESILGDSYLQTLSSLQTLDLFGNNIKKLQPAPFFANMTKFKSLNLKLNTIDRICESDLAGFRGKHFSLLNLNSIHLKEMSNSRFDWQKCGNPFRGISFEMLDLSNNGLSVDQCGRLFQAIKTTKISHLKISGHIGKGFSFNNLPDPDSSTFKGLSNSSILSLDLSKNRIFALKPAVFSHLKEVVVINISQNKVNQIDRGAFEGLQGHLRMLNLSHNLLGEIHSHTFASLTNLRVLDLSHNHIGVLGFGSFRGLPQLKMLYLTGNSLRDFGFPAALPSLNYLMLNDNRLTPLSVRGVSLFARNVTHLNIGKNRLTNLGDVHTLLAQMKNLNNFFFGGNTIRSCTSTPTGLNDLQLLDLHSSSLQSIWAQRKCLNLFDDLGRVTGLNLSHNALRSLPKDVFKGLTSLLELDLSFNTLTHLQHDVIPGNVKILRLVNNFLASPDPVVFSTLSYLDLKMNRFFCDSSLRSFLLWMNSTNVTFLSSLQELRCGFPSGFFDVPLIAYSAQNTLQ</sequence>
<keyword evidence="6" id="KW-1133">Transmembrane helix</keyword>
<reference evidence="10" key="3">
    <citation type="submission" date="2025-09" db="UniProtKB">
        <authorList>
            <consortium name="Ensembl"/>
        </authorList>
    </citation>
    <scope>IDENTIFICATION</scope>
</reference>
<dbReference type="PROSITE" id="PS51450">
    <property type="entry name" value="LRR"/>
    <property type="match status" value="3"/>
</dbReference>
<proteinExistence type="predicted"/>
<dbReference type="FunFam" id="3.80.10.10:FF:000306">
    <property type="entry name" value="Toll-like receptor 5"/>
    <property type="match status" value="1"/>
</dbReference>
<dbReference type="PANTHER" id="PTHR24365:SF525">
    <property type="entry name" value="TOLL-LIKE RECEPTOR 5"/>
    <property type="match status" value="1"/>
</dbReference>
<comment type="subcellular location">
    <subcellularLocation>
        <location evidence="1">Membrane</location>
        <topology evidence="1">Single-pass membrane protein</topology>
    </subcellularLocation>
</comment>
<dbReference type="Proteomes" id="UP000694680">
    <property type="component" value="Chromosome 24"/>
</dbReference>
<evidence type="ECO:0000256" key="5">
    <source>
        <dbReference type="ARBA" id="ARBA00022737"/>
    </source>
</evidence>
<dbReference type="InterPro" id="IPR001611">
    <property type="entry name" value="Leu-rich_rpt"/>
</dbReference>
<dbReference type="PRINTS" id="PR00019">
    <property type="entry name" value="LEURICHRPT"/>
</dbReference>
<dbReference type="GeneID" id="114458123"/>
<dbReference type="GO" id="GO:0038023">
    <property type="term" value="F:signaling receptor activity"/>
    <property type="evidence" value="ECO:0007669"/>
    <property type="project" value="TreeGrafter"/>
</dbReference>
<dbReference type="GO" id="GO:0005886">
    <property type="term" value="C:plasma membrane"/>
    <property type="evidence" value="ECO:0007669"/>
    <property type="project" value="TreeGrafter"/>
</dbReference>